<evidence type="ECO:0000256" key="1">
    <source>
        <dbReference type="ARBA" id="ARBA00008517"/>
    </source>
</evidence>
<dbReference type="SMART" id="SM01253">
    <property type="entry name" value="Kin17_mid"/>
    <property type="match status" value="1"/>
</dbReference>
<dbReference type="GO" id="GO:0005634">
    <property type="term" value="C:nucleus"/>
    <property type="evidence" value="ECO:0007669"/>
    <property type="project" value="TreeGrafter"/>
</dbReference>
<feature type="domain" description="DNA/RNA-binding protein Kin17 WH-like" evidence="6">
    <location>
        <begin position="52"/>
        <end position="179"/>
    </location>
</feature>
<dbReference type="GO" id="GO:0006974">
    <property type="term" value="P:DNA damage response"/>
    <property type="evidence" value="ECO:0007669"/>
    <property type="project" value="TreeGrafter"/>
</dbReference>
<keyword evidence="5" id="KW-0175">Coiled coil</keyword>
<keyword evidence="8" id="KW-1185">Reference proteome</keyword>
<dbReference type="InterPro" id="IPR019447">
    <property type="entry name" value="DNA/RNA-bd_Kin17_WH-like_dom"/>
</dbReference>
<keyword evidence="3 7" id="KW-0863">Zinc-finger</keyword>
<evidence type="ECO:0000259" key="6">
    <source>
        <dbReference type="SMART" id="SM01253"/>
    </source>
</evidence>
<evidence type="ECO:0000313" key="7">
    <source>
        <dbReference type="EMBL" id="CDO57044.1"/>
    </source>
</evidence>
<dbReference type="Proteomes" id="UP000242525">
    <property type="component" value="Unassembled WGS sequence"/>
</dbReference>
<gene>
    <name evidence="7" type="ORF">BN980_GECA18s01473g</name>
</gene>
<dbReference type="SUPFAM" id="SSF57667">
    <property type="entry name" value="beta-beta-alpha zinc fingers"/>
    <property type="match status" value="1"/>
</dbReference>
<evidence type="ECO:0000256" key="4">
    <source>
        <dbReference type="ARBA" id="ARBA00022833"/>
    </source>
</evidence>
<comment type="caution">
    <text evidence="7">The sequence shown here is derived from an EMBL/GenBank/DDBJ whole genome shotgun (WGS) entry which is preliminary data.</text>
</comment>
<dbReference type="GO" id="GO:0006260">
    <property type="term" value="P:DNA replication"/>
    <property type="evidence" value="ECO:0007669"/>
    <property type="project" value="TreeGrafter"/>
</dbReference>
<evidence type="ECO:0000256" key="2">
    <source>
        <dbReference type="ARBA" id="ARBA00022723"/>
    </source>
</evidence>
<accession>A0A0J9XHI9</accession>
<dbReference type="InterPro" id="IPR056767">
    <property type="entry name" value="C2H2-Znf_KIN17"/>
</dbReference>
<name>A0A0J9XHI9_GEOCN</name>
<reference evidence="7" key="1">
    <citation type="submission" date="2014-03" db="EMBL/GenBank/DDBJ databases">
        <authorList>
            <person name="Casaregola S."/>
        </authorList>
    </citation>
    <scope>NUCLEOTIDE SEQUENCE [LARGE SCALE GENOMIC DNA]</scope>
    <source>
        <strain evidence="7">CLIB 918</strain>
    </source>
</reference>
<dbReference type="STRING" id="1173061.A0A0J9XHI9"/>
<dbReference type="InterPro" id="IPR037321">
    <property type="entry name" value="KIN17-like"/>
</dbReference>
<evidence type="ECO:0000256" key="3">
    <source>
        <dbReference type="ARBA" id="ARBA00022771"/>
    </source>
</evidence>
<dbReference type="PANTHER" id="PTHR12805:SF0">
    <property type="entry name" value="DNA_RNA-BINDING PROTEIN KIN17"/>
    <property type="match status" value="1"/>
</dbReference>
<feature type="coiled-coil region" evidence="5">
    <location>
        <begin position="164"/>
        <end position="191"/>
    </location>
</feature>
<dbReference type="FunFam" id="1.10.10.2030:FF:000001">
    <property type="entry name" value="DNA/RNA-binding protein KIN17, putative"/>
    <property type="match status" value="1"/>
</dbReference>
<proteinExistence type="inferred from homology"/>
<comment type="similarity">
    <text evidence="1">Belongs to the KIN17 family.</text>
</comment>
<dbReference type="Pfam" id="PF10357">
    <property type="entry name" value="WH_KIN17"/>
    <property type="match status" value="1"/>
</dbReference>
<evidence type="ECO:0000256" key="5">
    <source>
        <dbReference type="SAM" id="Coils"/>
    </source>
</evidence>
<dbReference type="GO" id="GO:0003690">
    <property type="term" value="F:double-stranded DNA binding"/>
    <property type="evidence" value="ECO:0007669"/>
    <property type="project" value="TreeGrafter"/>
</dbReference>
<evidence type="ECO:0000313" key="8">
    <source>
        <dbReference type="Proteomes" id="UP000242525"/>
    </source>
</evidence>
<dbReference type="EMBL" id="CCBN010000018">
    <property type="protein sequence ID" value="CDO57044.1"/>
    <property type="molecule type" value="Genomic_DNA"/>
</dbReference>
<organism evidence="7 8">
    <name type="scientific">Geotrichum candidum</name>
    <name type="common">Oospora lactis</name>
    <name type="synonym">Dipodascus geotrichum</name>
    <dbReference type="NCBI Taxonomy" id="1173061"/>
    <lineage>
        <taxon>Eukaryota</taxon>
        <taxon>Fungi</taxon>
        <taxon>Dikarya</taxon>
        <taxon>Ascomycota</taxon>
        <taxon>Saccharomycotina</taxon>
        <taxon>Dipodascomycetes</taxon>
        <taxon>Dipodascales</taxon>
        <taxon>Dipodascaceae</taxon>
        <taxon>Geotrichum</taxon>
    </lineage>
</organism>
<keyword evidence="4" id="KW-0862">Zinc</keyword>
<dbReference type="InterPro" id="IPR036236">
    <property type="entry name" value="Znf_C2H2_sf"/>
</dbReference>
<dbReference type="AlphaFoldDB" id="A0A0J9XHI9"/>
<dbReference type="OrthoDB" id="10266249at2759"/>
<sequence length="276" mass="31704">MAKAEVGTPKYVANKMKSKGLQRLRWYCQVCEKQCRDENGFKCHTQSESHMRNMLSISQNSRGKIEEYSKMFSSDFVRLLRSSHGEKKINANRFYQEYIANKDHIHMNATKWTSLSDFVRYLETSKMCVVEESEKDGLCIAYVDNSPEAIERREYLKRKKEAEADDNEMANKILSKQIQQANEQAKKNAIEETTEDKEKYNLKRNADSTEAPIKLAIAPTKKPLAIGLSNKKTPGKIKNVFASSASKVTKTTKTASTIKKPTNMLEKIMLNDQQRR</sequence>
<protein>
    <submittedName>
        <fullName evidence="7">Similar to Saccharomyces cerevisiae YOR077W RTS2 Basic zinc-finger protein, similar to human and mouse Kin17 proteins which are chromatin-associated proteins</fullName>
    </submittedName>
</protein>
<dbReference type="Pfam" id="PF25095">
    <property type="entry name" value="C2H2-zf_KIN17"/>
    <property type="match status" value="1"/>
</dbReference>
<keyword evidence="2" id="KW-0479">Metal-binding</keyword>
<dbReference type="GO" id="GO:0008270">
    <property type="term" value="F:zinc ion binding"/>
    <property type="evidence" value="ECO:0007669"/>
    <property type="project" value="UniProtKB-KW"/>
</dbReference>
<dbReference type="PANTHER" id="PTHR12805">
    <property type="entry name" value="KIN17 KIN, ANTIGENIC DETERMINANT OF RECA PROTEIN HOMOLOG"/>
    <property type="match status" value="1"/>
</dbReference>
<dbReference type="InterPro" id="IPR038254">
    <property type="entry name" value="KIN17_WH-like_sf"/>
</dbReference>
<dbReference type="Gene3D" id="1.10.10.2030">
    <property type="entry name" value="DNA/RNA-binding protein Kin17, conserved domain"/>
    <property type="match status" value="1"/>
</dbReference>